<name>A0ABP4VM08_9ACTN</name>
<dbReference type="Proteomes" id="UP001501057">
    <property type="component" value="Unassembled WGS sequence"/>
</dbReference>
<keyword evidence="2" id="KW-1185">Reference proteome</keyword>
<reference evidence="2" key="1">
    <citation type="journal article" date="2019" name="Int. J. Syst. Evol. Microbiol.">
        <title>The Global Catalogue of Microorganisms (GCM) 10K type strain sequencing project: providing services to taxonomists for standard genome sequencing and annotation.</title>
        <authorList>
            <consortium name="The Broad Institute Genomics Platform"/>
            <consortium name="The Broad Institute Genome Sequencing Center for Infectious Disease"/>
            <person name="Wu L."/>
            <person name="Ma J."/>
        </authorList>
    </citation>
    <scope>NUCLEOTIDE SEQUENCE [LARGE SCALE GENOMIC DNA]</scope>
    <source>
        <strain evidence="2">JCM 13518</strain>
    </source>
</reference>
<evidence type="ECO:0000313" key="2">
    <source>
        <dbReference type="Proteomes" id="UP001501057"/>
    </source>
</evidence>
<comment type="caution">
    <text evidence="1">The sequence shown here is derived from an EMBL/GenBank/DDBJ whole genome shotgun (WGS) entry which is preliminary data.</text>
</comment>
<accession>A0ABP4VM08</accession>
<protein>
    <submittedName>
        <fullName evidence="1">Uncharacterized protein</fullName>
    </submittedName>
</protein>
<proteinExistence type="predicted"/>
<organism evidence="1 2">
    <name type="scientific">Aeromicrobium alkaliterrae</name>
    <dbReference type="NCBI Taxonomy" id="302168"/>
    <lineage>
        <taxon>Bacteria</taxon>
        <taxon>Bacillati</taxon>
        <taxon>Actinomycetota</taxon>
        <taxon>Actinomycetes</taxon>
        <taxon>Propionibacteriales</taxon>
        <taxon>Nocardioidaceae</taxon>
        <taxon>Aeromicrobium</taxon>
    </lineage>
</organism>
<dbReference type="EMBL" id="BAAAME010000002">
    <property type="protein sequence ID" value="GAA1727803.1"/>
    <property type="molecule type" value="Genomic_DNA"/>
</dbReference>
<sequence length="45" mass="5053">MILGILLLVAVFASWRTLALVMTDGYGDRPGPRSHDHEYVAPWRA</sequence>
<gene>
    <name evidence="1" type="ORF">GCM10009710_05560</name>
</gene>
<evidence type="ECO:0000313" key="1">
    <source>
        <dbReference type="EMBL" id="GAA1727803.1"/>
    </source>
</evidence>